<evidence type="ECO:0000313" key="10">
    <source>
        <dbReference type="Proteomes" id="UP000005019"/>
    </source>
</evidence>
<dbReference type="GO" id="GO:0042910">
    <property type="term" value="F:xenobiotic transmembrane transporter activity"/>
    <property type="evidence" value="ECO:0007669"/>
    <property type="project" value="TreeGrafter"/>
</dbReference>
<feature type="transmembrane region" description="Helical" evidence="8">
    <location>
        <begin position="983"/>
        <end position="1006"/>
    </location>
</feature>
<evidence type="ECO:0000256" key="7">
    <source>
        <dbReference type="ARBA" id="ARBA00023136"/>
    </source>
</evidence>
<feature type="transmembrane region" description="Helical" evidence="8">
    <location>
        <begin position="525"/>
        <end position="544"/>
    </location>
</feature>
<accession>F5RD73</accession>
<dbReference type="GO" id="GO:0008324">
    <property type="term" value="F:monoatomic cation transmembrane transporter activity"/>
    <property type="evidence" value="ECO:0007669"/>
    <property type="project" value="InterPro"/>
</dbReference>
<feature type="transmembrane region" description="Helical" evidence="8">
    <location>
        <begin position="389"/>
        <end position="414"/>
    </location>
</feature>
<dbReference type="Gene3D" id="1.20.1640.10">
    <property type="entry name" value="Multidrug efflux transporter AcrB transmembrane domain"/>
    <property type="match status" value="2"/>
</dbReference>
<keyword evidence="4" id="KW-1003">Cell membrane</keyword>
<proteinExistence type="inferred from homology"/>
<evidence type="ECO:0000256" key="4">
    <source>
        <dbReference type="ARBA" id="ARBA00022475"/>
    </source>
</evidence>
<evidence type="ECO:0000256" key="8">
    <source>
        <dbReference type="SAM" id="Phobius"/>
    </source>
</evidence>
<evidence type="ECO:0000256" key="5">
    <source>
        <dbReference type="ARBA" id="ARBA00022692"/>
    </source>
</evidence>
<dbReference type="OrthoDB" id="9176633at2"/>
<keyword evidence="5 8" id="KW-0812">Transmembrane</keyword>
<gene>
    <name evidence="9" type="ORF">METUNv1_02233</name>
</gene>
<evidence type="ECO:0000256" key="3">
    <source>
        <dbReference type="ARBA" id="ARBA00022448"/>
    </source>
</evidence>
<protein>
    <submittedName>
        <fullName evidence="9">Heavy metal efflux pump CzcA</fullName>
    </submittedName>
</protein>
<dbReference type="Pfam" id="PF00873">
    <property type="entry name" value="ACR_tran"/>
    <property type="match status" value="1"/>
</dbReference>
<dbReference type="SUPFAM" id="SSF82714">
    <property type="entry name" value="Multidrug efflux transporter AcrB TolC docking domain, DN and DC subdomains"/>
    <property type="match status" value="2"/>
</dbReference>
<dbReference type="SUPFAM" id="SSF82866">
    <property type="entry name" value="Multidrug efflux transporter AcrB transmembrane domain"/>
    <property type="match status" value="2"/>
</dbReference>
<evidence type="ECO:0000256" key="1">
    <source>
        <dbReference type="ARBA" id="ARBA00004651"/>
    </source>
</evidence>
<keyword evidence="7 8" id="KW-0472">Membrane</keyword>
<dbReference type="GO" id="GO:0005886">
    <property type="term" value="C:plasma membrane"/>
    <property type="evidence" value="ECO:0007669"/>
    <property type="project" value="UniProtKB-SubCell"/>
</dbReference>
<feature type="transmembrane region" description="Helical" evidence="8">
    <location>
        <begin position="326"/>
        <end position="351"/>
    </location>
</feature>
<evidence type="ECO:0000256" key="6">
    <source>
        <dbReference type="ARBA" id="ARBA00022989"/>
    </source>
</evidence>
<evidence type="ECO:0000313" key="9">
    <source>
        <dbReference type="EMBL" id="EGK71544.1"/>
    </source>
</evidence>
<feature type="transmembrane region" description="Helical" evidence="8">
    <location>
        <begin position="467"/>
        <end position="490"/>
    </location>
</feature>
<dbReference type="Gene3D" id="3.30.70.1430">
    <property type="entry name" value="Multidrug efflux transporter AcrB pore domain"/>
    <property type="match status" value="2"/>
</dbReference>
<keyword evidence="6 8" id="KW-1133">Transmembrane helix</keyword>
<dbReference type="InterPro" id="IPR027463">
    <property type="entry name" value="AcrB_DN_DC_subdom"/>
</dbReference>
<comment type="similarity">
    <text evidence="2">Belongs to the resistance-nodulation-cell division (RND) (TC 2.A.6) family.</text>
</comment>
<keyword evidence="3" id="KW-0813">Transport</keyword>
<feature type="transmembrane region" description="Helical" evidence="8">
    <location>
        <begin position="435"/>
        <end position="455"/>
    </location>
</feature>
<evidence type="ECO:0000256" key="2">
    <source>
        <dbReference type="ARBA" id="ARBA00010942"/>
    </source>
</evidence>
<dbReference type="Gene3D" id="3.30.70.1440">
    <property type="entry name" value="Multidrug efflux transporter AcrB pore domain"/>
    <property type="match status" value="1"/>
</dbReference>
<feature type="transmembrane region" description="Helical" evidence="8">
    <location>
        <begin position="854"/>
        <end position="873"/>
    </location>
</feature>
<dbReference type="AlphaFoldDB" id="F5RD73"/>
<dbReference type="InterPro" id="IPR001036">
    <property type="entry name" value="Acrflvin-R"/>
</dbReference>
<dbReference type="Gene3D" id="3.30.2090.10">
    <property type="entry name" value="Multidrug efflux transporter AcrB TolC docking domain, DN and DC subdomains"/>
    <property type="match status" value="2"/>
</dbReference>
<dbReference type="EMBL" id="AFHG01000050">
    <property type="protein sequence ID" value="EGK71544.1"/>
    <property type="molecule type" value="Genomic_DNA"/>
</dbReference>
<feature type="transmembrane region" description="Helical" evidence="8">
    <location>
        <begin position="911"/>
        <end position="931"/>
    </location>
</feature>
<name>F5RD73_METUF</name>
<sequence>MLDALTRSALARPLLTVLAALLLIAGGLHAAMNLPIDAFPDVSAPQVKIIVKLPGMTPEEMEARVTTPIEIEMLGLPKQTMLRSTSKYGLSDITIDFEDGTDIYWARNQVSERLNGIMGDLPPGLTGGLAPITTPLGEMFMFTVEGDLPLVERRALLDWVIRPALRTVRGVADVNVLGGEAAAYEVVPDAARMAATGVTLDELRSTLERFNRNDGAGRINEGDETLLVRVQGRLTSLDDIGRLVVHATPSAQIRVADVADVRLGALTRMGGVTHNGRGETVQGLVLGLRGADAQQVVAGVRARLEEVKASLPAGVTVEPFYDRGELVASAVGTVSKALIEAVVLVLVLLFLFLGNLRAAIAVAVILPLAALWTFLLMRQAGLSANLMSLGGLSIAIGLLVDAAVVVVENVVAHLHDRSAEGRPRHEVVLEAVREVAVPTTAGIVIIALVFVPLLSLQGLEGKLFGPVALTIVFALAGSLLLSLTVIPLLARLLLRADSHADPWLPRTLSRLYTPLLQKALAAPRVVGGIAGALGVVAVVLYIGLGKTFMPTMDEGSLIVQLEKLPSIGLDASLDIDTRFQRALKDVVPEAQQIVARAGSDEIGLDPMGLNQTDTFVSLPPGVDKPAITERIRTLLKEFPGVAYAFTQPIEMRVSEMILGVRGDLAIRIFGPDLDVLNRKAEEIAEVLRSTPGAEDVFFVRNAGVQYLRVLPDTDALARAGLDIDALAAALRAQIEGERVGLIQQQERRIPLIVRSTGRAGATDELAQLPVALPGGGRIALGQLARFERVDGPVQINRQLGSRNMVVIANVGGRDLVGFVEDARARVAQKVELPQGYRLTWGGEFENQQRAAQRLALVVPIALVLIFLILFSTFNSLRQATLVMANVPFAMIGGVFALALSGEYLSVPASVGFIALLGIAVLNGVVLVSYFNQLHAAGLPLHEVVVQGAQRRLRPVLLTASMAALGLVPLLFATGPGSEIQRPLAIVVIGGLVSCTALTLVLLPILYKRFSQSSISA</sequence>
<dbReference type="eggNOG" id="COG3696">
    <property type="taxonomic scope" value="Bacteria"/>
</dbReference>
<dbReference type="PANTHER" id="PTHR32063:SF68">
    <property type="entry name" value="PROBALE CATION EFFLUX SYSTEM PROTEIN"/>
    <property type="match status" value="1"/>
</dbReference>
<feature type="transmembrane region" description="Helical" evidence="8">
    <location>
        <begin position="952"/>
        <end position="971"/>
    </location>
</feature>
<dbReference type="Proteomes" id="UP000005019">
    <property type="component" value="Unassembled WGS sequence"/>
</dbReference>
<dbReference type="NCBIfam" id="TIGR00914">
    <property type="entry name" value="2A0601"/>
    <property type="match status" value="1"/>
</dbReference>
<dbReference type="Gene3D" id="3.30.70.1320">
    <property type="entry name" value="Multidrug efflux transporter AcrB pore domain like"/>
    <property type="match status" value="1"/>
</dbReference>
<dbReference type="STRING" id="1000565.METUNv1_02233"/>
<dbReference type="PANTHER" id="PTHR32063">
    <property type="match status" value="1"/>
</dbReference>
<organism evidence="9 10">
    <name type="scientific">Methyloversatilis universalis (strain ATCC BAA-1314 / DSM 25237 / JCM 13912 / CCUG 52030 / FAM5)</name>
    <dbReference type="NCBI Taxonomy" id="1000565"/>
    <lineage>
        <taxon>Bacteria</taxon>
        <taxon>Pseudomonadati</taxon>
        <taxon>Pseudomonadota</taxon>
        <taxon>Betaproteobacteria</taxon>
        <taxon>Nitrosomonadales</taxon>
        <taxon>Sterolibacteriaceae</taxon>
        <taxon>Methyloversatilis</taxon>
    </lineage>
</organism>
<comment type="subcellular location">
    <subcellularLocation>
        <location evidence="1">Cell membrane</location>
        <topology evidence="1">Multi-pass membrane protein</topology>
    </subcellularLocation>
</comment>
<reference evidence="9 10" key="1">
    <citation type="journal article" date="2011" name="J. Bacteriol.">
        <title>Genome sequence of Methyloversatilis universalis FAM5T, a methylotrophic representative of the order Rhodocyclales.</title>
        <authorList>
            <person name="Kittichotirat W."/>
            <person name="Good N.M."/>
            <person name="Hall R."/>
            <person name="Bringel F."/>
            <person name="Lajus A."/>
            <person name="Medigue C."/>
            <person name="Smalley N.E."/>
            <person name="Beck D."/>
            <person name="Bumgarner R."/>
            <person name="Vuilleumier S."/>
            <person name="Kalyuzhnaya M.G."/>
        </authorList>
    </citation>
    <scope>NUCLEOTIDE SEQUENCE [LARGE SCALE GENOMIC DNA]</scope>
    <source>
        <strain evidence="10">ATCC BAA-1314 / JCM 13912 / FAM5</strain>
    </source>
</reference>
<feature type="transmembrane region" description="Helical" evidence="8">
    <location>
        <begin position="358"/>
        <end position="377"/>
    </location>
</feature>
<dbReference type="SUPFAM" id="SSF82693">
    <property type="entry name" value="Multidrug efflux transporter AcrB pore domain, PN1, PN2, PC1 and PC2 subdomains"/>
    <property type="match status" value="2"/>
</dbReference>
<dbReference type="RefSeq" id="WP_008061672.1">
    <property type="nucleotide sequence ID" value="NZ_AFHG01000050.1"/>
</dbReference>
<keyword evidence="10" id="KW-1185">Reference proteome</keyword>
<dbReference type="InterPro" id="IPR004763">
    <property type="entry name" value="CusA-like"/>
</dbReference>
<comment type="caution">
    <text evidence="9">The sequence shown here is derived from an EMBL/GenBank/DDBJ whole genome shotgun (WGS) entry which is preliminary data.</text>
</comment>
<feature type="transmembrane region" description="Helical" evidence="8">
    <location>
        <begin position="880"/>
        <end position="899"/>
    </location>
</feature>
<dbReference type="PRINTS" id="PR00702">
    <property type="entry name" value="ACRIFLAVINRP"/>
</dbReference>